<dbReference type="SUPFAM" id="SSF51604">
    <property type="entry name" value="Enolase C-terminal domain-like"/>
    <property type="match status" value="1"/>
</dbReference>
<dbReference type="InterPro" id="IPR029017">
    <property type="entry name" value="Enolase-like_N"/>
</dbReference>
<dbReference type="CDD" id="cd03323">
    <property type="entry name" value="D-glucarate_dehydratase"/>
    <property type="match status" value="1"/>
</dbReference>
<dbReference type="Gene3D" id="3.20.20.120">
    <property type="entry name" value="Enolase-like C-terminal domain"/>
    <property type="match status" value="1"/>
</dbReference>
<dbReference type="HOGENOM" id="CLU_030273_9_0_11"/>
<comment type="catalytic activity">
    <reaction evidence="1">
        <text>D-glucarate = 5-dehydro-4-deoxy-D-glucarate + H2O</text>
        <dbReference type="Rhea" id="RHEA:14573"/>
        <dbReference type="ChEBI" id="CHEBI:15377"/>
        <dbReference type="ChEBI" id="CHEBI:30612"/>
        <dbReference type="ChEBI" id="CHEBI:42819"/>
        <dbReference type="EC" id="4.2.1.40"/>
    </reaction>
</comment>
<comment type="pathway">
    <text evidence="3">Carbohydrate acid metabolism; D-glucarate degradation; 2,5-dioxopentanoate from D-glucarate: step 1/2.</text>
</comment>
<dbReference type="SFLD" id="SFLDG00055">
    <property type="entry name" value="glucarate_dehydratase"/>
    <property type="match status" value="1"/>
</dbReference>
<dbReference type="InterPro" id="IPR034598">
    <property type="entry name" value="GlucD-like"/>
</dbReference>
<reference evidence="11 12" key="1">
    <citation type="journal article" date="2014" name="Genome Announc.">
        <title>Complete Genome Sequence of Sterol-Transforming Mycobacterium neoaurum Strain VKM Ac-1815D.</title>
        <authorList>
            <person name="Shtratnikova V.Y."/>
            <person name="Bragin E.Y."/>
            <person name="Dovbnya D.V."/>
            <person name="Pekov Y.A."/>
            <person name="Schelkunov M.I."/>
            <person name="Strizhov N."/>
            <person name="Ivashina T.V."/>
            <person name="Ashapkin V.V."/>
            <person name="Donova M.V."/>
        </authorList>
    </citation>
    <scope>NUCLEOTIDE SEQUENCE [LARGE SCALE GENOMIC DNA]</scope>
    <source>
        <strain evidence="11 12">VKM Ac-1815D</strain>
    </source>
</reference>
<evidence type="ECO:0000256" key="7">
    <source>
        <dbReference type="ARBA" id="ARBA00022842"/>
    </source>
</evidence>
<protein>
    <recommendedName>
        <fullName evidence="5">glucarate dehydratase</fullName>
        <ecNumber evidence="5">4.2.1.40</ecNumber>
    </recommendedName>
</protein>
<dbReference type="Gene3D" id="3.30.390.10">
    <property type="entry name" value="Enolase-like, N-terminal domain"/>
    <property type="match status" value="1"/>
</dbReference>
<evidence type="ECO:0000256" key="9">
    <source>
        <dbReference type="PIRSR" id="PIRSR634598-1"/>
    </source>
</evidence>
<dbReference type="InterPro" id="IPR013342">
    <property type="entry name" value="Mandelate_racemase_C"/>
</dbReference>
<dbReference type="InterPro" id="IPR034593">
    <property type="entry name" value="DgoD-like"/>
</dbReference>
<comment type="cofactor">
    <cofactor evidence="2">
        <name>Mg(2+)</name>
        <dbReference type="ChEBI" id="CHEBI:18420"/>
    </cofactor>
</comment>
<organism evidence="11 12">
    <name type="scientific">Mycolicibacterium neoaurum VKM Ac-1815D</name>
    <dbReference type="NCBI Taxonomy" id="700508"/>
    <lineage>
        <taxon>Bacteria</taxon>
        <taxon>Bacillati</taxon>
        <taxon>Actinomycetota</taxon>
        <taxon>Actinomycetes</taxon>
        <taxon>Mycobacteriales</taxon>
        <taxon>Mycobacteriaceae</taxon>
        <taxon>Mycolicibacterium</taxon>
    </lineage>
</organism>
<dbReference type="GO" id="GO:0046872">
    <property type="term" value="F:metal ion binding"/>
    <property type="evidence" value="ECO:0007669"/>
    <property type="project" value="UniProtKB-KW"/>
</dbReference>
<dbReference type="GeneID" id="43452733"/>
<dbReference type="RefSeq" id="WP_019510786.1">
    <property type="nucleotide sequence ID" value="NC_023036.2"/>
</dbReference>
<dbReference type="PANTHER" id="PTHR48080:SF4">
    <property type="entry name" value="GLUCARATE DEHYDRATASE"/>
    <property type="match status" value="1"/>
</dbReference>
<feature type="domain" description="Mandelate racemase/muconate lactonizing enzyme C-terminal" evidence="10">
    <location>
        <begin position="168"/>
        <end position="262"/>
    </location>
</feature>
<dbReference type="EC" id="4.2.1.40" evidence="5"/>
<keyword evidence="12" id="KW-1185">Reference proteome</keyword>
<keyword evidence="6" id="KW-0479">Metal-binding</keyword>
<accession>V5XI18</accession>
<gene>
    <name evidence="11" type="ORF">D174_25160</name>
</gene>
<evidence type="ECO:0000256" key="3">
    <source>
        <dbReference type="ARBA" id="ARBA00005183"/>
    </source>
</evidence>
<dbReference type="InterPro" id="IPR013341">
    <property type="entry name" value="Mandelate_racemase_N_dom"/>
</dbReference>
<dbReference type="SUPFAM" id="SSF54826">
    <property type="entry name" value="Enolase N-terminal domain-like"/>
    <property type="match status" value="1"/>
</dbReference>
<dbReference type="eggNOG" id="COG4948">
    <property type="taxonomic scope" value="Bacteria"/>
</dbReference>
<dbReference type="InterPro" id="IPR036849">
    <property type="entry name" value="Enolase-like_C_sf"/>
</dbReference>
<evidence type="ECO:0000313" key="12">
    <source>
        <dbReference type="Proteomes" id="UP000018763"/>
    </source>
</evidence>
<dbReference type="KEGG" id="mne:D174_25160"/>
<proteinExistence type="inferred from homology"/>
<dbReference type="SMART" id="SM00922">
    <property type="entry name" value="MR_MLE"/>
    <property type="match status" value="1"/>
</dbReference>
<evidence type="ECO:0000256" key="6">
    <source>
        <dbReference type="ARBA" id="ARBA00022723"/>
    </source>
</evidence>
<feature type="active site" description="Proton acceptor" evidence="9">
    <location>
        <position position="190"/>
    </location>
</feature>
<comment type="similarity">
    <text evidence="4">Belongs to the mandelate racemase/muconate lactonizing enzyme family. GlucD subfamily.</text>
</comment>
<dbReference type="Pfam" id="PF13378">
    <property type="entry name" value="MR_MLE_C"/>
    <property type="match status" value="1"/>
</dbReference>
<feature type="active site" description="Proton acceptor" evidence="9">
    <location>
        <position position="317"/>
    </location>
</feature>
<dbReference type="AlphaFoldDB" id="V5XI18"/>
<evidence type="ECO:0000256" key="8">
    <source>
        <dbReference type="ARBA" id="ARBA00023239"/>
    </source>
</evidence>
<sequence length="419" mass="44143">MSAIRITGTRITPVAFVDPPLLNTVGVHQPYALRAIIQLDTDAGLVGLGETYADTRHLARLNAAAAAITGLDVFALNQIRAAVAVALAGDDAAVGTAGMITTASAVDQVLSPFEVACLDVQGRALGRPVSDLLGGKVRDAVPFSAYLFYKWAGHPGAEPDQFGEALDPDGLVAQARRIIDEYGFTAIKVKGGVFAPEEEMAGIEALARAFPGVPLRLDPNAAWTPQTSIKVATGLAGILEYLEDPTPGLDGMAEVAAQSPMPLATNMCVVAFDQLKPAVLKNSVKVVLSDHHYWGGLQRSRLLAGICETFGLGLSMHSNSHLGISLAAMVHLAGATPNLTYACDTHWPWKTEDVVKDGALAFVDGSVPVPTGPGLGVEIDEDSLAALHEQYVTCGIRDRDDTGYMQTVDPNFALASPRW</sequence>
<evidence type="ECO:0000256" key="2">
    <source>
        <dbReference type="ARBA" id="ARBA00001946"/>
    </source>
</evidence>
<dbReference type="SFLD" id="SFLDS00001">
    <property type="entry name" value="Enolase"/>
    <property type="match status" value="1"/>
</dbReference>
<dbReference type="Proteomes" id="UP000018763">
    <property type="component" value="Chromosome"/>
</dbReference>
<dbReference type="EMBL" id="CP006936">
    <property type="protein sequence ID" value="AHC27637.1"/>
    <property type="molecule type" value="Genomic_DNA"/>
</dbReference>
<dbReference type="Pfam" id="PF02746">
    <property type="entry name" value="MR_MLE_N"/>
    <property type="match status" value="1"/>
</dbReference>
<name>V5XI18_MYCNE</name>
<evidence type="ECO:0000313" key="11">
    <source>
        <dbReference type="EMBL" id="AHC27637.1"/>
    </source>
</evidence>
<dbReference type="InterPro" id="IPR029065">
    <property type="entry name" value="Enolase_C-like"/>
</dbReference>
<evidence type="ECO:0000256" key="1">
    <source>
        <dbReference type="ARBA" id="ARBA00001426"/>
    </source>
</evidence>
<evidence type="ECO:0000259" key="10">
    <source>
        <dbReference type="SMART" id="SM00922"/>
    </source>
</evidence>
<dbReference type="PANTHER" id="PTHR48080">
    <property type="entry name" value="D-GALACTONATE DEHYDRATASE-RELATED"/>
    <property type="match status" value="1"/>
</dbReference>
<keyword evidence="8" id="KW-0456">Lyase</keyword>
<evidence type="ECO:0000256" key="4">
    <source>
        <dbReference type="ARBA" id="ARBA00009938"/>
    </source>
</evidence>
<evidence type="ECO:0000256" key="5">
    <source>
        <dbReference type="ARBA" id="ARBA00011973"/>
    </source>
</evidence>
<dbReference type="GO" id="GO:0008872">
    <property type="term" value="F:glucarate dehydratase activity"/>
    <property type="evidence" value="ECO:0007669"/>
    <property type="project" value="UniProtKB-EC"/>
</dbReference>
<keyword evidence="7" id="KW-0460">Magnesium</keyword>